<dbReference type="EC" id="2.8.1.12" evidence="3"/>
<dbReference type="GO" id="GO:0006777">
    <property type="term" value="P:Mo-molybdopterin cofactor biosynthetic process"/>
    <property type="evidence" value="ECO:0007669"/>
    <property type="project" value="UniProtKB-KW"/>
</dbReference>
<evidence type="ECO:0000256" key="7">
    <source>
        <dbReference type="ARBA" id="ARBA00029745"/>
    </source>
</evidence>
<dbReference type="AlphaFoldDB" id="A0A1Y1SFN6"/>
<evidence type="ECO:0000256" key="11">
    <source>
        <dbReference type="ARBA" id="ARBA00049878"/>
    </source>
</evidence>
<comment type="catalytic activity">
    <reaction evidence="11">
        <text>2 [molybdopterin-synthase sulfur-carrier protein]-C-terminal-Gly-aminoethanethioate + cyclic pyranopterin phosphate + H2O = molybdopterin + 2 [molybdopterin-synthase sulfur-carrier protein]-C-terminal Gly-Gly + 2 H(+)</text>
        <dbReference type="Rhea" id="RHEA:26333"/>
        <dbReference type="Rhea" id="RHEA-COMP:12202"/>
        <dbReference type="Rhea" id="RHEA-COMP:19907"/>
        <dbReference type="ChEBI" id="CHEBI:15377"/>
        <dbReference type="ChEBI" id="CHEBI:15378"/>
        <dbReference type="ChEBI" id="CHEBI:58698"/>
        <dbReference type="ChEBI" id="CHEBI:59648"/>
        <dbReference type="ChEBI" id="CHEBI:90778"/>
        <dbReference type="ChEBI" id="CHEBI:232372"/>
        <dbReference type="EC" id="2.8.1.12"/>
    </reaction>
</comment>
<evidence type="ECO:0000256" key="6">
    <source>
        <dbReference type="ARBA" id="ARBA00026066"/>
    </source>
</evidence>
<evidence type="ECO:0000256" key="4">
    <source>
        <dbReference type="ARBA" id="ARBA00013858"/>
    </source>
</evidence>
<evidence type="ECO:0000256" key="10">
    <source>
        <dbReference type="ARBA" id="ARBA00032474"/>
    </source>
</evidence>
<comment type="pathway">
    <text evidence="1">Cofactor biosynthesis; molybdopterin biosynthesis.</text>
</comment>
<evidence type="ECO:0000256" key="3">
    <source>
        <dbReference type="ARBA" id="ARBA00011950"/>
    </source>
</evidence>
<evidence type="ECO:0000256" key="9">
    <source>
        <dbReference type="ARBA" id="ARBA00030781"/>
    </source>
</evidence>
<keyword evidence="5" id="KW-0501">Molybdenum cofactor biosynthesis</keyword>
<evidence type="ECO:0000313" key="12">
    <source>
        <dbReference type="EMBL" id="ORE88408.1"/>
    </source>
</evidence>
<dbReference type="EMBL" id="AQQV01000001">
    <property type="protein sequence ID" value="ORE88408.1"/>
    <property type="molecule type" value="Genomic_DNA"/>
</dbReference>
<evidence type="ECO:0000313" key="13">
    <source>
        <dbReference type="Proteomes" id="UP000192342"/>
    </source>
</evidence>
<sequence length="144" mass="15727">MEADMHLTHNAIALEPLLASTSNACGASLLFTGTVREHNEGRPVNGMRYTAHEPLAEKALAEICREAEQQFAVATCHIVHRLGELRLGDISVAIVVHSAHRAAAYEASRFAIEALKARVPIFKQEFYTDGDARYLDGQTLDAAL</sequence>
<name>A0A1Y1SFN6_9GAMM</name>
<gene>
    <name evidence="12" type="ORF">ATO7_00995</name>
</gene>
<dbReference type="SUPFAM" id="SSF54690">
    <property type="entry name" value="Molybdopterin synthase subunit MoaE"/>
    <property type="match status" value="1"/>
</dbReference>
<dbReference type="InterPro" id="IPR036563">
    <property type="entry name" value="MoaE_sf"/>
</dbReference>
<organism evidence="12 13">
    <name type="scientific">Oceanococcus atlanticus</name>
    <dbReference type="NCBI Taxonomy" id="1317117"/>
    <lineage>
        <taxon>Bacteria</taxon>
        <taxon>Pseudomonadati</taxon>
        <taxon>Pseudomonadota</taxon>
        <taxon>Gammaproteobacteria</taxon>
        <taxon>Chromatiales</taxon>
        <taxon>Oceanococcaceae</taxon>
        <taxon>Oceanococcus</taxon>
    </lineage>
</organism>
<protein>
    <recommendedName>
        <fullName evidence="4">Molybdopterin synthase catalytic subunit</fullName>
        <ecNumber evidence="3">2.8.1.12</ecNumber>
    </recommendedName>
    <alternativeName>
        <fullName evidence="9">MPT synthase subunit 2</fullName>
    </alternativeName>
    <alternativeName>
        <fullName evidence="7">Molybdenum cofactor biosynthesis protein E</fullName>
    </alternativeName>
    <alternativeName>
        <fullName evidence="8">Molybdopterin-converting factor large subunit</fullName>
    </alternativeName>
    <alternativeName>
        <fullName evidence="10">Molybdopterin-converting factor subunit 2</fullName>
    </alternativeName>
</protein>
<dbReference type="GO" id="GO:0030366">
    <property type="term" value="F:molybdopterin synthase activity"/>
    <property type="evidence" value="ECO:0007669"/>
    <property type="project" value="UniProtKB-EC"/>
</dbReference>
<dbReference type="PANTHER" id="PTHR23404">
    <property type="entry name" value="MOLYBDOPTERIN SYNTHASE RELATED"/>
    <property type="match status" value="1"/>
</dbReference>
<dbReference type="CDD" id="cd00756">
    <property type="entry name" value="MoaE"/>
    <property type="match status" value="1"/>
</dbReference>
<accession>A0A1Y1SFN6</accession>
<dbReference type="STRING" id="1317117.ATO7_00995"/>
<evidence type="ECO:0000256" key="5">
    <source>
        <dbReference type="ARBA" id="ARBA00023150"/>
    </source>
</evidence>
<comment type="similarity">
    <text evidence="2">Belongs to the MoaE family.</text>
</comment>
<evidence type="ECO:0000256" key="8">
    <source>
        <dbReference type="ARBA" id="ARBA00030407"/>
    </source>
</evidence>
<dbReference type="UniPathway" id="UPA00344"/>
<dbReference type="Proteomes" id="UP000192342">
    <property type="component" value="Unassembled WGS sequence"/>
</dbReference>
<dbReference type="Gene3D" id="3.90.1170.40">
    <property type="entry name" value="Molybdopterin biosynthesis MoaE subunit"/>
    <property type="match status" value="1"/>
</dbReference>
<reference evidence="12 13" key="1">
    <citation type="submission" date="2013-04" db="EMBL/GenBank/DDBJ databases">
        <title>Oceanococcus atlanticus 22II-S10r2 Genome Sequencing.</title>
        <authorList>
            <person name="Lai Q."/>
            <person name="Li G."/>
            <person name="Shao Z."/>
        </authorList>
    </citation>
    <scope>NUCLEOTIDE SEQUENCE [LARGE SCALE GENOMIC DNA]</scope>
    <source>
        <strain evidence="12 13">22II-S10r2</strain>
    </source>
</reference>
<comment type="caution">
    <text evidence="12">The sequence shown here is derived from an EMBL/GenBank/DDBJ whole genome shotgun (WGS) entry which is preliminary data.</text>
</comment>
<evidence type="ECO:0000256" key="1">
    <source>
        <dbReference type="ARBA" id="ARBA00005046"/>
    </source>
</evidence>
<keyword evidence="13" id="KW-1185">Reference proteome</keyword>
<comment type="subunit">
    <text evidence="6">Heterotetramer of 2 MoaD subunits and 2 MoaE subunits. Also stable as homodimer. The enzyme changes between these two forms during catalysis.</text>
</comment>
<proteinExistence type="inferred from homology"/>
<evidence type="ECO:0000256" key="2">
    <source>
        <dbReference type="ARBA" id="ARBA00005426"/>
    </source>
</evidence>
<dbReference type="Pfam" id="PF02391">
    <property type="entry name" value="MoaE"/>
    <property type="match status" value="1"/>
</dbReference>
<dbReference type="InterPro" id="IPR003448">
    <property type="entry name" value="Mopterin_biosynth_MoaE"/>
</dbReference>